<dbReference type="PANTHER" id="PTHR44846:SF17">
    <property type="entry name" value="GNTR-FAMILY TRANSCRIPTIONAL REGULATOR"/>
    <property type="match status" value="1"/>
</dbReference>
<dbReference type="PANTHER" id="PTHR44846">
    <property type="entry name" value="MANNOSYL-D-GLYCERATE TRANSPORT/METABOLISM SYSTEM REPRESSOR MNGR-RELATED"/>
    <property type="match status" value="1"/>
</dbReference>
<evidence type="ECO:0000256" key="3">
    <source>
        <dbReference type="ARBA" id="ARBA00023163"/>
    </source>
</evidence>
<dbReference type="SUPFAM" id="SSF64288">
    <property type="entry name" value="Chorismate lyase-like"/>
    <property type="match status" value="1"/>
</dbReference>
<dbReference type="InterPro" id="IPR000524">
    <property type="entry name" value="Tscrpt_reg_HTH_GntR"/>
</dbReference>
<dbReference type="GO" id="GO:0003677">
    <property type="term" value="F:DNA binding"/>
    <property type="evidence" value="ECO:0007669"/>
    <property type="project" value="UniProtKB-KW"/>
</dbReference>
<reference evidence="4 5" key="1">
    <citation type="submission" date="2019-03" db="EMBL/GenBank/DDBJ databases">
        <title>Comparative insights into the high quality Complete genome sequence of highly metal resistant Cupriavidus metallidurans strain BS1 isolated from a gold-copper mine.</title>
        <authorList>
            <person name="Mazhar H.S."/>
            <person name="Rensing C."/>
        </authorList>
    </citation>
    <scope>NUCLEOTIDE SEQUENCE [LARGE SCALE GENOMIC DNA]</scope>
    <source>
        <strain evidence="4 5">BS1</strain>
    </source>
</reference>
<dbReference type="InterPro" id="IPR050679">
    <property type="entry name" value="Bact_HTH_transcr_reg"/>
</dbReference>
<gene>
    <name evidence="4" type="ORF">DDF84_021785</name>
</gene>
<dbReference type="InterPro" id="IPR036388">
    <property type="entry name" value="WH-like_DNA-bd_sf"/>
</dbReference>
<evidence type="ECO:0000256" key="1">
    <source>
        <dbReference type="ARBA" id="ARBA00023015"/>
    </source>
</evidence>
<evidence type="ECO:0000256" key="2">
    <source>
        <dbReference type="ARBA" id="ARBA00023125"/>
    </source>
</evidence>
<dbReference type="EMBL" id="CP037901">
    <property type="protein sequence ID" value="QBP12376.1"/>
    <property type="molecule type" value="Genomic_DNA"/>
</dbReference>
<keyword evidence="1" id="KW-0805">Transcription regulation</keyword>
<accession>A0A2L0X389</accession>
<dbReference type="GO" id="GO:0003700">
    <property type="term" value="F:DNA-binding transcription factor activity"/>
    <property type="evidence" value="ECO:0007669"/>
    <property type="project" value="InterPro"/>
</dbReference>
<dbReference type="SUPFAM" id="SSF46785">
    <property type="entry name" value="Winged helix' DNA-binding domain"/>
    <property type="match status" value="1"/>
</dbReference>
<dbReference type="InterPro" id="IPR028978">
    <property type="entry name" value="Chorismate_lyase_/UTRA_dom_sf"/>
</dbReference>
<name>A0A2L0X389_9BURK</name>
<dbReference type="SMART" id="SM00345">
    <property type="entry name" value="HTH_GNTR"/>
    <property type="match status" value="1"/>
</dbReference>
<dbReference type="CDD" id="cd07377">
    <property type="entry name" value="WHTH_GntR"/>
    <property type="match status" value="1"/>
</dbReference>
<dbReference type="InterPro" id="IPR036390">
    <property type="entry name" value="WH_DNA-bd_sf"/>
</dbReference>
<keyword evidence="3" id="KW-0804">Transcription</keyword>
<dbReference type="Pfam" id="PF00392">
    <property type="entry name" value="GntR"/>
    <property type="match status" value="1"/>
</dbReference>
<dbReference type="InterPro" id="IPR011663">
    <property type="entry name" value="UTRA"/>
</dbReference>
<dbReference type="PRINTS" id="PR00035">
    <property type="entry name" value="HTHGNTR"/>
</dbReference>
<dbReference type="Pfam" id="PF07702">
    <property type="entry name" value="UTRA"/>
    <property type="match status" value="1"/>
</dbReference>
<sequence length="258" mass="27867">MATAQKDSKTESPAPTRYAELASMLIREISEGRHVVGSLLPTEHELAELHGVSRHTVRASLRMLQDLGYISRKKAVGTIVESANPGASYTQSFGTAEDLVRVAATEVRAIEAVRDITLDRALARRLEAPIGSAWVLLSGTRVDARKGQTPVAVADIYIEATLAGLVDTIRNSPQVLVSALIEREYAIAIAEIRQTITATLIESPLADQLGVEAGTAGMRLVRQYKDSAGRILEITDTVYPADRVSVSFQLRRGRHAGA</sequence>
<dbReference type="Proteomes" id="UP000253772">
    <property type="component" value="Chromosome c2"/>
</dbReference>
<dbReference type="GO" id="GO:0045892">
    <property type="term" value="P:negative regulation of DNA-templated transcription"/>
    <property type="evidence" value="ECO:0007669"/>
    <property type="project" value="TreeGrafter"/>
</dbReference>
<dbReference type="RefSeq" id="WP_017514108.1">
    <property type="nucleotide sequence ID" value="NZ_CP026544.1"/>
</dbReference>
<dbReference type="SMART" id="SM00866">
    <property type="entry name" value="UTRA"/>
    <property type="match status" value="1"/>
</dbReference>
<protein>
    <submittedName>
        <fullName evidence="4">GntR family transcriptional regulator</fullName>
    </submittedName>
</protein>
<proteinExistence type="predicted"/>
<keyword evidence="2" id="KW-0238">DNA-binding</keyword>
<evidence type="ECO:0000313" key="4">
    <source>
        <dbReference type="EMBL" id="QBP12376.1"/>
    </source>
</evidence>
<evidence type="ECO:0000313" key="5">
    <source>
        <dbReference type="Proteomes" id="UP000253772"/>
    </source>
</evidence>
<dbReference type="OrthoDB" id="7363114at2"/>
<dbReference type="Gene3D" id="1.10.10.10">
    <property type="entry name" value="Winged helix-like DNA-binding domain superfamily/Winged helix DNA-binding domain"/>
    <property type="match status" value="1"/>
</dbReference>
<organism evidence="4 5">
    <name type="scientific">Cupriavidus metallidurans</name>
    <dbReference type="NCBI Taxonomy" id="119219"/>
    <lineage>
        <taxon>Bacteria</taxon>
        <taxon>Pseudomonadati</taxon>
        <taxon>Pseudomonadota</taxon>
        <taxon>Betaproteobacteria</taxon>
        <taxon>Burkholderiales</taxon>
        <taxon>Burkholderiaceae</taxon>
        <taxon>Cupriavidus</taxon>
    </lineage>
</organism>
<dbReference type="PROSITE" id="PS50949">
    <property type="entry name" value="HTH_GNTR"/>
    <property type="match status" value="1"/>
</dbReference>
<dbReference type="Gene3D" id="3.40.1410.10">
    <property type="entry name" value="Chorismate lyase-like"/>
    <property type="match status" value="1"/>
</dbReference>
<dbReference type="AlphaFoldDB" id="A0A2L0X389"/>